<reference evidence="4" key="1">
    <citation type="submission" date="2020-10" db="EMBL/GenBank/DDBJ databases">
        <authorList>
            <person name="Gilroy R."/>
        </authorList>
    </citation>
    <scope>NUCLEOTIDE SEQUENCE</scope>
    <source>
        <strain evidence="4">15467</strain>
    </source>
</reference>
<reference evidence="4" key="2">
    <citation type="journal article" date="2021" name="PeerJ">
        <title>Extensive microbial diversity within the chicken gut microbiome revealed by metagenomics and culture.</title>
        <authorList>
            <person name="Gilroy R."/>
            <person name="Ravi A."/>
            <person name="Getino M."/>
            <person name="Pursley I."/>
            <person name="Horton D.L."/>
            <person name="Alikhan N.F."/>
            <person name="Baker D."/>
            <person name="Gharbi K."/>
            <person name="Hall N."/>
            <person name="Watson M."/>
            <person name="Adriaenssens E.M."/>
            <person name="Foster-Nyarko E."/>
            <person name="Jarju S."/>
            <person name="Secka A."/>
            <person name="Antonio M."/>
            <person name="Oren A."/>
            <person name="Chaudhuri R.R."/>
            <person name="La Ragione R."/>
            <person name="Hildebrand F."/>
            <person name="Pallen M.J."/>
        </authorList>
    </citation>
    <scope>NUCLEOTIDE SEQUENCE</scope>
    <source>
        <strain evidence="4">15467</strain>
    </source>
</reference>
<organism evidence="4 5">
    <name type="scientific">Candidatus Egerieousia excrementavium</name>
    <dbReference type="NCBI Taxonomy" id="2840778"/>
    <lineage>
        <taxon>Bacteria</taxon>
        <taxon>Pseudomonadati</taxon>
        <taxon>Bacteroidota</taxon>
        <taxon>Bacteroidia</taxon>
        <taxon>Bacteroidales</taxon>
        <taxon>Candidatus Egerieousia</taxon>
    </lineage>
</organism>
<dbReference type="SUPFAM" id="SSF111283">
    <property type="entry name" value="Putative modulator of DNA gyrase, PmbA/TldD"/>
    <property type="match status" value="1"/>
</dbReference>
<comment type="similarity">
    <text evidence="1">Belongs to the peptidase U62 family.</text>
</comment>
<dbReference type="GO" id="GO:0006508">
    <property type="term" value="P:proteolysis"/>
    <property type="evidence" value="ECO:0007669"/>
    <property type="project" value="InterPro"/>
</dbReference>
<evidence type="ECO:0000313" key="4">
    <source>
        <dbReference type="EMBL" id="MBO8428392.1"/>
    </source>
</evidence>
<dbReference type="PANTHER" id="PTHR43421">
    <property type="entry name" value="METALLOPROTEASE PMBA"/>
    <property type="match status" value="1"/>
</dbReference>
<dbReference type="Pfam" id="PF19289">
    <property type="entry name" value="PmbA_TldD_3rd"/>
    <property type="match status" value="1"/>
</dbReference>
<evidence type="ECO:0000313" key="5">
    <source>
        <dbReference type="Proteomes" id="UP000823635"/>
    </source>
</evidence>
<evidence type="ECO:0000259" key="3">
    <source>
        <dbReference type="Pfam" id="PF19289"/>
    </source>
</evidence>
<dbReference type="EMBL" id="JADINB010000010">
    <property type="protein sequence ID" value="MBO8428392.1"/>
    <property type="molecule type" value="Genomic_DNA"/>
</dbReference>
<dbReference type="InterPro" id="IPR036059">
    <property type="entry name" value="TldD/PmbA_sf"/>
</dbReference>
<proteinExistence type="inferred from homology"/>
<comment type="caution">
    <text evidence="4">The sequence shown here is derived from an EMBL/GenBank/DDBJ whole genome shotgun (WGS) entry which is preliminary data.</text>
</comment>
<dbReference type="AlphaFoldDB" id="A0A9D9GXY3"/>
<gene>
    <name evidence="4" type="ORF">IAC68_00460</name>
</gene>
<name>A0A9D9GXY3_9BACT</name>
<dbReference type="Gene3D" id="3.30.2290.10">
    <property type="entry name" value="PmbA/TldD superfamily"/>
    <property type="match status" value="1"/>
</dbReference>
<feature type="domain" description="Metalloprotease TldD/E C-terminal" evidence="3">
    <location>
        <begin position="235"/>
        <end position="447"/>
    </location>
</feature>
<dbReference type="GO" id="GO:0008237">
    <property type="term" value="F:metallopeptidase activity"/>
    <property type="evidence" value="ECO:0007669"/>
    <property type="project" value="InterPro"/>
</dbReference>
<dbReference type="PANTHER" id="PTHR43421:SF1">
    <property type="entry name" value="METALLOPROTEASE PMBA"/>
    <property type="match status" value="1"/>
</dbReference>
<dbReference type="GO" id="GO:0005829">
    <property type="term" value="C:cytosol"/>
    <property type="evidence" value="ECO:0007669"/>
    <property type="project" value="TreeGrafter"/>
</dbReference>
<dbReference type="Proteomes" id="UP000823635">
    <property type="component" value="Unassembled WGS sequence"/>
</dbReference>
<dbReference type="InterPro" id="IPR047657">
    <property type="entry name" value="PmbA"/>
</dbReference>
<sequence length="448" mass="50577">MIYGTEENRRETECARFVLNYLEKHGAQARVTLNKGCINSICILNGKTDRLQMSNDRALTIQVYYKNRYGNFSTNRLEKDELEKFADNALCATMFVEEDLARALPERELYYRGDNPDLGQSDSSIFTITDERKKEIAVEVCSSMEGNRYLVSAESEYNNYLDYQYIIDSQGFEAHSVQTDFDVCAQCSVRNGGDARYESYWYESAMHFNELDYKRCGIVALERGIAKFNPVKARSGKYNMIIENCCASRVVSPIINGLNGSLIQQKNSFLAGSLGKRVFGENVTFKDQPHRYGMAGSRYFDSEGIATKEMTFVENGIINNYFIDSYYSRKLNMPVTAESPSVPELVCCNKSEGEFQGTAELMREMDSGILVTGFNGGNCNGATGDFSYGIEGFRFRGGKIIHPVREMNITGNVVSLWNNLALAGKDPQKWAKWQIPSLAFENINFNGK</sequence>
<evidence type="ECO:0000256" key="1">
    <source>
        <dbReference type="ARBA" id="ARBA00005836"/>
    </source>
</evidence>
<evidence type="ECO:0000259" key="2">
    <source>
        <dbReference type="Pfam" id="PF01523"/>
    </source>
</evidence>
<dbReference type="InterPro" id="IPR045569">
    <property type="entry name" value="Metalloprtase-TldD/E_C"/>
</dbReference>
<feature type="domain" description="Metalloprotease TldD/E N-terminal" evidence="2">
    <location>
        <begin position="38"/>
        <end position="89"/>
    </location>
</feature>
<dbReference type="InterPro" id="IPR002510">
    <property type="entry name" value="Metalloprtase-TldD/E_N"/>
</dbReference>
<dbReference type="Pfam" id="PF01523">
    <property type="entry name" value="PmbA_TldD_1st"/>
    <property type="match status" value="1"/>
</dbReference>
<accession>A0A9D9GXY3</accession>
<protein>
    <submittedName>
        <fullName evidence="4">TldD/PmbA family protein</fullName>
    </submittedName>
</protein>
<dbReference type="InterPro" id="IPR035068">
    <property type="entry name" value="TldD/PmbA_N"/>
</dbReference>